<dbReference type="RefSeq" id="WP_088383870.1">
    <property type="nucleotide sequence ID" value="NZ_NIOF01000002.1"/>
</dbReference>
<gene>
    <name evidence="1" type="ORF">CDN99_06640</name>
</gene>
<dbReference type="OrthoDB" id="7278537at2"/>
<organism evidence="1 2">
    <name type="scientific">Roseateles aquatilis</name>
    <dbReference type="NCBI Taxonomy" id="431061"/>
    <lineage>
        <taxon>Bacteria</taxon>
        <taxon>Pseudomonadati</taxon>
        <taxon>Pseudomonadota</taxon>
        <taxon>Betaproteobacteria</taxon>
        <taxon>Burkholderiales</taxon>
        <taxon>Sphaerotilaceae</taxon>
        <taxon>Roseateles</taxon>
    </lineage>
</organism>
<dbReference type="AlphaFoldDB" id="A0A246JHN3"/>
<protein>
    <submittedName>
        <fullName evidence="1">Uncharacterized protein</fullName>
    </submittedName>
</protein>
<proteinExistence type="predicted"/>
<comment type="caution">
    <text evidence="1">The sequence shown here is derived from an EMBL/GenBank/DDBJ whole genome shotgun (WGS) entry which is preliminary data.</text>
</comment>
<dbReference type="EMBL" id="NIOF01000002">
    <property type="protein sequence ID" value="OWQ92030.1"/>
    <property type="molecule type" value="Genomic_DNA"/>
</dbReference>
<name>A0A246JHN3_9BURK</name>
<reference evidence="1 2" key="1">
    <citation type="journal article" date="2008" name="Int. J. Syst. Evol. Microbiol.">
        <title>Description of Roseateles aquatilis sp. nov. and Roseateles terrae sp. nov., in the class Betaproteobacteria, and emended description of the genus Roseateles.</title>
        <authorList>
            <person name="Gomila M."/>
            <person name="Bowien B."/>
            <person name="Falsen E."/>
            <person name="Moore E.R."/>
            <person name="Lalucat J."/>
        </authorList>
    </citation>
    <scope>NUCLEOTIDE SEQUENCE [LARGE SCALE GENOMIC DNA]</scope>
    <source>
        <strain evidence="1 2">CCUG 48205</strain>
    </source>
</reference>
<sequence length="201" mass="22700">MSATPVSICSNALLMLGDTTISSFDDGTDRSRLAANTWESARDYVLRSHPWNCATKRVILAPDAQAPAFGWNYQFQLPADWLRTISVGEEGERPGYKIEGRKILFDQKELKLLYLWRNEVPATWDTLLVHTMTLVMRAIFSYPITQSGGVEQLVESTLQPILRQARSVDGQEDPPDALDDCPLLQARFMGGGGYDRYRRGW</sequence>
<accession>A0A246JHN3</accession>
<keyword evidence="2" id="KW-1185">Reference proteome</keyword>
<evidence type="ECO:0000313" key="1">
    <source>
        <dbReference type="EMBL" id="OWQ92030.1"/>
    </source>
</evidence>
<evidence type="ECO:0000313" key="2">
    <source>
        <dbReference type="Proteomes" id="UP000197468"/>
    </source>
</evidence>
<dbReference type="Proteomes" id="UP000197468">
    <property type="component" value="Unassembled WGS sequence"/>
</dbReference>